<organism evidence="1 2">
    <name type="scientific">Ceratopteris richardii</name>
    <name type="common">Triangle waterfern</name>
    <dbReference type="NCBI Taxonomy" id="49495"/>
    <lineage>
        <taxon>Eukaryota</taxon>
        <taxon>Viridiplantae</taxon>
        <taxon>Streptophyta</taxon>
        <taxon>Embryophyta</taxon>
        <taxon>Tracheophyta</taxon>
        <taxon>Polypodiopsida</taxon>
        <taxon>Polypodiidae</taxon>
        <taxon>Polypodiales</taxon>
        <taxon>Pteridineae</taxon>
        <taxon>Pteridaceae</taxon>
        <taxon>Parkerioideae</taxon>
        <taxon>Ceratopteris</taxon>
    </lineage>
</organism>
<proteinExistence type="predicted"/>
<dbReference type="OrthoDB" id="1928314at2759"/>
<sequence>MTLLTLFTLSSSTPPNSSMLISHATVDKLACSCTFF</sequence>
<reference evidence="1" key="1">
    <citation type="submission" date="2021-08" db="EMBL/GenBank/DDBJ databases">
        <title>WGS assembly of Ceratopteris richardii.</title>
        <authorList>
            <person name="Marchant D.B."/>
            <person name="Chen G."/>
            <person name="Jenkins J."/>
            <person name="Shu S."/>
            <person name="Leebens-Mack J."/>
            <person name="Grimwood J."/>
            <person name="Schmutz J."/>
            <person name="Soltis P."/>
            <person name="Soltis D."/>
            <person name="Chen Z.-H."/>
        </authorList>
    </citation>
    <scope>NUCLEOTIDE SEQUENCE</scope>
    <source>
        <strain evidence="1">Whitten #5841</strain>
        <tissue evidence="1">Leaf</tissue>
    </source>
</reference>
<dbReference type="AlphaFoldDB" id="A0A8T2QZA8"/>
<evidence type="ECO:0000313" key="1">
    <source>
        <dbReference type="EMBL" id="KAH7288663.1"/>
    </source>
</evidence>
<evidence type="ECO:0000313" key="2">
    <source>
        <dbReference type="Proteomes" id="UP000825935"/>
    </source>
</evidence>
<keyword evidence="2" id="KW-1185">Reference proteome</keyword>
<dbReference type="EMBL" id="CM035436">
    <property type="protein sequence ID" value="KAH7288663.1"/>
    <property type="molecule type" value="Genomic_DNA"/>
</dbReference>
<protein>
    <submittedName>
        <fullName evidence="1">Uncharacterized protein</fullName>
    </submittedName>
</protein>
<name>A0A8T2QZA8_CERRI</name>
<accession>A0A8T2QZA8</accession>
<comment type="caution">
    <text evidence="1">The sequence shown here is derived from an EMBL/GenBank/DDBJ whole genome shotgun (WGS) entry which is preliminary data.</text>
</comment>
<dbReference type="Proteomes" id="UP000825935">
    <property type="component" value="Chromosome 31"/>
</dbReference>
<gene>
    <name evidence="1" type="ORF">KP509_31G035800</name>
</gene>